<gene>
    <name evidence="2" type="ORF">IAB31_04815</name>
</gene>
<dbReference type="Proteomes" id="UP000886757">
    <property type="component" value="Unassembled WGS sequence"/>
</dbReference>
<sequence>MKRLTAFICAAAMTIGMTMTAAAAPSIGSLIPEAPTVVSGNIPTGYTLTVQDADTSSYTNATVATVVDQFNDDTVTMSVADALTALGVDTTAEIRTQNGVVVDITAYEALTPFVDLAITDGTNVEFTLDGEVTATLVVEVARDLTAEDLLLMQVDPETGDVYFVEVDEYDPATGSITATFPCLGPFTVLTGTAADAAQTEAAETTAATEAAM</sequence>
<organism evidence="2 3">
    <name type="scientific">Candidatus Choladousia intestinavium</name>
    <dbReference type="NCBI Taxonomy" id="2840727"/>
    <lineage>
        <taxon>Bacteria</taxon>
        <taxon>Bacillati</taxon>
        <taxon>Bacillota</taxon>
        <taxon>Clostridia</taxon>
        <taxon>Lachnospirales</taxon>
        <taxon>Lachnospiraceae</taxon>
        <taxon>Lachnospiraceae incertae sedis</taxon>
        <taxon>Candidatus Choladousia</taxon>
    </lineage>
</organism>
<proteinExistence type="predicted"/>
<protein>
    <submittedName>
        <fullName evidence="2">Uncharacterized protein</fullName>
    </submittedName>
</protein>
<reference evidence="2" key="2">
    <citation type="journal article" date="2021" name="PeerJ">
        <title>Extensive microbial diversity within the chicken gut microbiome revealed by metagenomics and culture.</title>
        <authorList>
            <person name="Gilroy R."/>
            <person name="Ravi A."/>
            <person name="Getino M."/>
            <person name="Pursley I."/>
            <person name="Horton D.L."/>
            <person name="Alikhan N.F."/>
            <person name="Baker D."/>
            <person name="Gharbi K."/>
            <person name="Hall N."/>
            <person name="Watson M."/>
            <person name="Adriaenssens E.M."/>
            <person name="Foster-Nyarko E."/>
            <person name="Jarju S."/>
            <person name="Secka A."/>
            <person name="Antonio M."/>
            <person name="Oren A."/>
            <person name="Chaudhuri R.R."/>
            <person name="La Ragione R."/>
            <person name="Hildebrand F."/>
            <person name="Pallen M.J."/>
        </authorList>
    </citation>
    <scope>NUCLEOTIDE SEQUENCE</scope>
    <source>
        <strain evidence="2">ChiSjej4B22-8148</strain>
    </source>
</reference>
<evidence type="ECO:0000256" key="1">
    <source>
        <dbReference type="SAM" id="SignalP"/>
    </source>
</evidence>
<keyword evidence="1" id="KW-0732">Signal</keyword>
<feature type="signal peptide" evidence="1">
    <location>
        <begin position="1"/>
        <end position="23"/>
    </location>
</feature>
<evidence type="ECO:0000313" key="2">
    <source>
        <dbReference type="EMBL" id="HIR13228.1"/>
    </source>
</evidence>
<accession>A0A9D1DA23</accession>
<reference evidence="2" key="1">
    <citation type="submission" date="2020-10" db="EMBL/GenBank/DDBJ databases">
        <authorList>
            <person name="Gilroy R."/>
        </authorList>
    </citation>
    <scope>NUCLEOTIDE SEQUENCE</scope>
    <source>
        <strain evidence="2">ChiSjej4B22-8148</strain>
    </source>
</reference>
<name>A0A9D1DA23_9FIRM</name>
<dbReference type="EMBL" id="DVGK01000057">
    <property type="protein sequence ID" value="HIR13228.1"/>
    <property type="molecule type" value="Genomic_DNA"/>
</dbReference>
<comment type="caution">
    <text evidence="2">The sequence shown here is derived from an EMBL/GenBank/DDBJ whole genome shotgun (WGS) entry which is preliminary data.</text>
</comment>
<evidence type="ECO:0000313" key="3">
    <source>
        <dbReference type="Proteomes" id="UP000886757"/>
    </source>
</evidence>
<feature type="chain" id="PRO_5038909992" evidence="1">
    <location>
        <begin position="24"/>
        <end position="212"/>
    </location>
</feature>
<dbReference type="AlphaFoldDB" id="A0A9D1DA23"/>